<dbReference type="AlphaFoldDB" id="A0A085N2W7"/>
<organism evidence="1">
    <name type="scientific">Trichuris suis</name>
    <name type="common">pig whipworm</name>
    <dbReference type="NCBI Taxonomy" id="68888"/>
    <lineage>
        <taxon>Eukaryota</taxon>
        <taxon>Metazoa</taxon>
        <taxon>Ecdysozoa</taxon>
        <taxon>Nematoda</taxon>
        <taxon>Enoplea</taxon>
        <taxon>Dorylaimia</taxon>
        <taxon>Trichinellida</taxon>
        <taxon>Trichuridae</taxon>
        <taxon>Trichuris</taxon>
    </lineage>
</organism>
<evidence type="ECO:0008006" key="2">
    <source>
        <dbReference type="Google" id="ProtNLM"/>
    </source>
</evidence>
<protein>
    <recommendedName>
        <fullName evidence="2">Reverse transcriptase Ty1/copia-type domain-containing protein</fullName>
    </recommendedName>
</protein>
<dbReference type="OrthoDB" id="430476at2759"/>
<name>A0A085N2W7_9BILA</name>
<dbReference type="Proteomes" id="UP000030758">
    <property type="component" value="Unassembled WGS sequence"/>
</dbReference>
<dbReference type="EMBL" id="KL367565">
    <property type="protein sequence ID" value="KFD63813.1"/>
    <property type="molecule type" value="Genomic_DNA"/>
</dbReference>
<accession>A0A085N2W7</accession>
<proteinExistence type="predicted"/>
<evidence type="ECO:0000313" key="1">
    <source>
        <dbReference type="EMBL" id="KFD63813.1"/>
    </source>
</evidence>
<sequence>MGVVGRYSNDPGKARWVAIKRIMKYLKAMINMKLIYKKVEGVAISWNSKKQRPTAALLTTEAEYRALGHATPEMM</sequence>
<gene>
    <name evidence="1" type="ORF">M514_23961</name>
</gene>
<reference evidence="1" key="1">
    <citation type="journal article" date="2014" name="Nat. Genet.">
        <title>Genome and transcriptome of the porcine whipworm Trichuris suis.</title>
        <authorList>
            <person name="Jex A.R."/>
            <person name="Nejsum P."/>
            <person name="Schwarz E.M."/>
            <person name="Hu L."/>
            <person name="Young N.D."/>
            <person name="Hall R.S."/>
            <person name="Korhonen P.K."/>
            <person name="Liao S."/>
            <person name="Thamsborg S."/>
            <person name="Xia J."/>
            <person name="Xu P."/>
            <person name="Wang S."/>
            <person name="Scheerlinck J.P."/>
            <person name="Hofmann A."/>
            <person name="Sternberg P.W."/>
            <person name="Wang J."/>
            <person name="Gasser R.B."/>
        </authorList>
    </citation>
    <scope>NUCLEOTIDE SEQUENCE [LARGE SCALE GENOMIC DNA]</scope>
    <source>
        <strain evidence="1">DCEP-RM93F</strain>
    </source>
</reference>